<dbReference type="InterPro" id="IPR000073">
    <property type="entry name" value="AB_hydrolase_1"/>
</dbReference>
<accession>G0J4Q5</accession>
<protein>
    <recommendedName>
        <fullName evidence="1">AB hydrolase-1 domain-containing protein</fullName>
    </recommendedName>
</protein>
<dbReference type="Pfam" id="PF00561">
    <property type="entry name" value="Abhydrolase_1"/>
    <property type="match status" value="1"/>
</dbReference>
<dbReference type="STRING" id="880070.Cycma_1523"/>
<dbReference type="KEGG" id="cmr:Cycma_1523"/>
<dbReference type="RefSeq" id="WP_014019580.1">
    <property type="nucleotide sequence ID" value="NC_015914.1"/>
</dbReference>
<dbReference type="AlphaFoldDB" id="G0J4Q5"/>
<organism evidence="2 3">
    <name type="scientific">Cyclobacterium marinum (strain ATCC 25205 / DSM 745 / LMG 13164 / NCIMB 1802)</name>
    <name type="common">Flectobacillus marinus</name>
    <dbReference type="NCBI Taxonomy" id="880070"/>
    <lineage>
        <taxon>Bacteria</taxon>
        <taxon>Pseudomonadati</taxon>
        <taxon>Bacteroidota</taxon>
        <taxon>Cytophagia</taxon>
        <taxon>Cytophagales</taxon>
        <taxon>Cyclobacteriaceae</taxon>
        <taxon>Cyclobacterium</taxon>
    </lineage>
</organism>
<dbReference type="EMBL" id="CP002955">
    <property type="protein sequence ID" value="AEL25285.1"/>
    <property type="molecule type" value="Genomic_DNA"/>
</dbReference>
<dbReference type="SUPFAM" id="SSF53474">
    <property type="entry name" value="alpha/beta-Hydrolases"/>
    <property type="match status" value="1"/>
</dbReference>
<keyword evidence="3" id="KW-1185">Reference proteome</keyword>
<dbReference type="OrthoDB" id="9785847at2"/>
<evidence type="ECO:0000313" key="3">
    <source>
        <dbReference type="Proteomes" id="UP000001635"/>
    </source>
</evidence>
<dbReference type="Proteomes" id="UP000001635">
    <property type="component" value="Chromosome"/>
</dbReference>
<dbReference type="Gene3D" id="3.40.50.1820">
    <property type="entry name" value="alpha/beta hydrolase"/>
    <property type="match status" value="1"/>
</dbReference>
<dbReference type="eggNOG" id="COG1073">
    <property type="taxonomic scope" value="Bacteria"/>
</dbReference>
<evidence type="ECO:0000313" key="2">
    <source>
        <dbReference type="EMBL" id="AEL25285.1"/>
    </source>
</evidence>
<sequence>MKSGFFYRFLGLFLNALNSIAPSQGGKMGFKYFCSPVRTKISKKQFDFLRTATESDIVFKGNKIRQYKWGNGPKKILFIHGWQSFSYRWKEYIDMLLENDEYTILAFDAPAHGQSQGKRFTVPENAALIDQLLRDIGELDAVVSHSIGSFSFFYAFAKFKLPPVKKLIVLSTPGSAIEFIGYYRQVLKLKPHSVNNITTEFEAFIQEDLNTVNLPNLVKDLTIPGLIIHDQKDRLTDFSNARLLHQHWPQSELMTTTGLGHRLRSPEVINAVVDFVKE</sequence>
<dbReference type="PANTHER" id="PTHR43689:SF8">
    <property type="entry name" value="ALPHA_BETA-HYDROLASES SUPERFAMILY PROTEIN"/>
    <property type="match status" value="1"/>
</dbReference>
<reference evidence="3" key="1">
    <citation type="submission" date="2011-07" db="EMBL/GenBank/DDBJ databases">
        <title>The complete genome of Cyclobacterium marinum DSM 745.</title>
        <authorList>
            <person name="Lucas S."/>
            <person name="Han J."/>
            <person name="Lapidus A."/>
            <person name="Bruce D."/>
            <person name="Goodwin L."/>
            <person name="Pitluck S."/>
            <person name="Peters L."/>
            <person name="Kyrpides N."/>
            <person name="Mavromatis K."/>
            <person name="Ivanova N."/>
            <person name="Ovchinnikova G."/>
            <person name="Chertkov O."/>
            <person name="Detter J.C."/>
            <person name="Tapia R."/>
            <person name="Han C."/>
            <person name="Land M."/>
            <person name="Hauser L."/>
            <person name="Markowitz V."/>
            <person name="Cheng J.-F."/>
            <person name="Hugenholtz P."/>
            <person name="Woyke T."/>
            <person name="Wu D."/>
            <person name="Tindall B."/>
            <person name="Schuetze A."/>
            <person name="Brambilla E."/>
            <person name="Klenk H.-P."/>
            <person name="Eisen J.A."/>
        </authorList>
    </citation>
    <scope>NUCLEOTIDE SEQUENCE [LARGE SCALE GENOMIC DNA]</scope>
    <source>
        <strain evidence="3">ATCC 25205 / DSM 745 / LMG 13164 / NCIMB 1802</strain>
    </source>
</reference>
<gene>
    <name evidence="2" type="ordered locus">Cycma_1523</name>
</gene>
<proteinExistence type="predicted"/>
<feature type="domain" description="AB hydrolase-1" evidence="1">
    <location>
        <begin position="76"/>
        <end position="197"/>
    </location>
</feature>
<evidence type="ECO:0000259" key="1">
    <source>
        <dbReference type="Pfam" id="PF00561"/>
    </source>
</evidence>
<dbReference type="PANTHER" id="PTHR43689">
    <property type="entry name" value="HYDROLASE"/>
    <property type="match status" value="1"/>
</dbReference>
<dbReference type="InterPro" id="IPR029058">
    <property type="entry name" value="AB_hydrolase_fold"/>
</dbReference>
<dbReference type="HOGENOM" id="CLU_072027_0_0_10"/>
<name>G0J4Q5_CYCMS</name>